<accession>A0A8H7Q8T7</accession>
<evidence type="ECO:0000313" key="2">
    <source>
        <dbReference type="EMBL" id="KAG2187968.1"/>
    </source>
</evidence>
<name>A0A8H7Q8T7_9FUNG</name>
<evidence type="ECO:0000313" key="3">
    <source>
        <dbReference type="Proteomes" id="UP000612746"/>
    </source>
</evidence>
<feature type="chain" id="PRO_5034031278" evidence="1">
    <location>
        <begin position="20"/>
        <end position="259"/>
    </location>
</feature>
<dbReference type="Proteomes" id="UP000612746">
    <property type="component" value="Unassembled WGS sequence"/>
</dbReference>
<proteinExistence type="predicted"/>
<protein>
    <submittedName>
        <fullName evidence="2">Uncharacterized protein</fullName>
    </submittedName>
</protein>
<evidence type="ECO:0000256" key="1">
    <source>
        <dbReference type="SAM" id="SignalP"/>
    </source>
</evidence>
<keyword evidence="3" id="KW-1185">Reference proteome</keyword>
<comment type="caution">
    <text evidence="2">The sequence shown here is derived from an EMBL/GenBank/DDBJ whole genome shotgun (WGS) entry which is preliminary data.</text>
</comment>
<dbReference type="EMBL" id="JAEPRA010000002">
    <property type="protein sequence ID" value="KAG2187968.1"/>
    <property type="molecule type" value="Genomic_DNA"/>
</dbReference>
<dbReference type="OrthoDB" id="2324139at2759"/>
<reference evidence="2" key="1">
    <citation type="submission" date="2020-12" db="EMBL/GenBank/DDBJ databases">
        <title>Metabolic potential, ecology and presence of endohyphal bacteria is reflected in genomic diversity of Mucoromycotina.</title>
        <authorList>
            <person name="Muszewska A."/>
            <person name="Okrasinska A."/>
            <person name="Steczkiewicz K."/>
            <person name="Drgas O."/>
            <person name="Orlowska M."/>
            <person name="Perlinska-Lenart U."/>
            <person name="Aleksandrzak-Piekarczyk T."/>
            <person name="Szatraj K."/>
            <person name="Zielenkiewicz U."/>
            <person name="Pilsyk S."/>
            <person name="Malc E."/>
            <person name="Mieczkowski P."/>
            <person name="Kruszewska J.S."/>
            <person name="Biernat P."/>
            <person name="Pawlowska J."/>
        </authorList>
    </citation>
    <scope>NUCLEOTIDE SEQUENCE</scope>
    <source>
        <strain evidence="2">WA0000051536</strain>
    </source>
</reference>
<sequence>MKLTVGATLIAALAAVVSACEPECRRGLATAFSDKYDKPIAHTIQLLKPELVNFQLNVPSQISAAVSEQALKAGIETGVTNAINKMINTVTGDSLDKLYYSEMFNGPRAFKGDCNNPKRVDRRMPPPGESWTLDECEKMDYICGNPPSICHFLDEIKDRLLNRTRVRLSEYSSGDGIFVRTLDNDVRTAVNNVLSREGAGSLIEDPIVNIMVDDIIIKQLGGMKNWSERDVRNLCKTADQDSICNSWDDEIKIEILKWP</sequence>
<organism evidence="2 3">
    <name type="scientific">Umbelopsis vinacea</name>
    <dbReference type="NCBI Taxonomy" id="44442"/>
    <lineage>
        <taxon>Eukaryota</taxon>
        <taxon>Fungi</taxon>
        <taxon>Fungi incertae sedis</taxon>
        <taxon>Mucoromycota</taxon>
        <taxon>Mucoromycotina</taxon>
        <taxon>Umbelopsidomycetes</taxon>
        <taxon>Umbelopsidales</taxon>
        <taxon>Umbelopsidaceae</taxon>
        <taxon>Umbelopsis</taxon>
    </lineage>
</organism>
<dbReference type="PROSITE" id="PS51257">
    <property type="entry name" value="PROKAR_LIPOPROTEIN"/>
    <property type="match status" value="1"/>
</dbReference>
<keyword evidence="1" id="KW-0732">Signal</keyword>
<gene>
    <name evidence="2" type="ORF">INT44_000718</name>
</gene>
<feature type="signal peptide" evidence="1">
    <location>
        <begin position="1"/>
        <end position="19"/>
    </location>
</feature>
<dbReference type="AlphaFoldDB" id="A0A8H7Q8T7"/>